<dbReference type="InParanoid" id="S7XK35"/>
<evidence type="ECO:0000313" key="4">
    <source>
        <dbReference type="EMBL" id="EPR79419.1"/>
    </source>
</evidence>
<dbReference type="GO" id="GO:0005737">
    <property type="term" value="C:cytoplasm"/>
    <property type="evidence" value="ECO:0007669"/>
    <property type="project" value="TreeGrafter"/>
</dbReference>
<dbReference type="GO" id="GO:0003723">
    <property type="term" value="F:RNA binding"/>
    <property type="evidence" value="ECO:0007669"/>
    <property type="project" value="UniProtKB-UniRule"/>
</dbReference>
<dbReference type="SUPFAM" id="SSF54928">
    <property type="entry name" value="RNA-binding domain, RBD"/>
    <property type="match status" value="1"/>
</dbReference>
<dbReference type="OrthoDB" id="275748at2759"/>
<name>S7XK35_SPRLO</name>
<dbReference type="InterPro" id="IPR035979">
    <property type="entry name" value="RBD_domain_sf"/>
</dbReference>
<evidence type="ECO:0000259" key="3">
    <source>
        <dbReference type="PROSITE" id="PS50102"/>
    </source>
</evidence>
<dbReference type="InterPro" id="IPR012677">
    <property type="entry name" value="Nucleotide-bd_a/b_plait_sf"/>
</dbReference>
<dbReference type="InterPro" id="IPR000504">
    <property type="entry name" value="RRM_dom"/>
</dbReference>
<sequence>MISQILYIENITFTTSEKTLYEIFSSYGTILEIRIGNNTTTQGTAYIVYSDKKYAIKAQKYTSGMLVENNYISVTFYDVIRKLIEYEKSKTKRLLAEAKLNLK</sequence>
<dbReference type="OMA" id="VLYYRSN"/>
<evidence type="ECO:0000256" key="2">
    <source>
        <dbReference type="PROSITE-ProRule" id="PRU00176"/>
    </source>
</evidence>
<keyword evidence="1 2" id="KW-0694">RNA-binding</keyword>
<dbReference type="EMBL" id="ATCN01000264">
    <property type="protein sequence ID" value="EPR79419.1"/>
    <property type="molecule type" value="Genomic_DNA"/>
</dbReference>
<dbReference type="PANTHER" id="PTHR15481:SF0">
    <property type="entry name" value="LD23870P-RELATED"/>
    <property type="match status" value="1"/>
</dbReference>
<dbReference type="Gene3D" id="3.30.70.330">
    <property type="match status" value="1"/>
</dbReference>
<dbReference type="HOGENOM" id="CLU_012062_25_3_1"/>
<protein>
    <submittedName>
        <fullName evidence="4">RNA-binding region-containing protein</fullName>
    </submittedName>
</protein>
<keyword evidence="5" id="KW-1185">Reference proteome</keyword>
<dbReference type="GO" id="GO:0061574">
    <property type="term" value="C:ASAP complex"/>
    <property type="evidence" value="ECO:0007669"/>
    <property type="project" value="TreeGrafter"/>
</dbReference>
<organism evidence="4 5">
    <name type="scientific">Spraguea lophii (strain 42_110)</name>
    <name type="common">Microsporidian parasite</name>
    <dbReference type="NCBI Taxonomy" id="1358809"/>
    <lineage>
        <taxon>Eukaryota</taxon>
        <taxon>Fungi</taxon>
        <taxon>Fungi incertae sedis</taxon>
        <taxon>Microsporidia</taxon>
        <taxon>Spragueidae</taxon>
        <taxon>Spraguea</taxon>
    </lineage>
</organism>
<evidence type="ECO:0000313" key="5">
    <source>
        <dbReference type="Proteomes" id="UP000014978"/>
    </source>
</evidence>
<dbReference type="Pfam" id="PF00076">
    <property type="entry name" value="RRM_1"/>
    <property type="match status" value="1"/>
</dbReference>
<dbReference type="Proteomes" id="UP000014978">
    <property type="component" value="Unassembled WGS sequence"/>
</dbReference>
<comment type="caution">
    <text evidence="4">The sequence shown here is derived from an EMBL/GenBank/DDBJ whole genome shotgun (WGS) entry which is preliminary data.</text>
</comment>
<dbReference type="GO" id="GO:0005654">
    <property type="term" value="C:nucleoplasm"/>
    <property type="evidence" value="ECO:0007669"/>
    <property type="project" value="TreeGrafter"/>
</dbReference>
<dbReference type="FunCoup" id="S7XK35">
    <property type="interactions" value="258"/>
</dbReference>
<proteinExistence type="predicted"/>
<dbReference type="STRING" id="1358809.S7XK35"/>
<dbReference type="GO" id="GO:0000398">
    <property type="term" value="P:mRNA splicing, via spliceosome"/>
    <property type="evidence" value="ECO:0007669"/>
    <property type="project" value="TreeGrafter"/>
</dbReference>
<reference evidence="5" key="1">
    <citation type="journal article" date="2013" name="PLoS Genet.">
        <title>The genome of Spraguea lophii and the basis of host-microsporidian interactions.</title>
        <authorList>
            <person name="Campbell S.E."/>
            <person name="Williams T.A."/>
            <person name="Yousuf A."/>
            <person name="Soanes D.M."/>
            <person name="Paszkiewicz K.H."/>
            <person name="Williams B.A.P."/>
        </authorList>
    </citation>
    <scope>NUCLEOTIDE SEQUENCE [LARGE SCALE GENOMIC DNA]</scope>
    <source>
        <strain evidence="5">42_110</strain>
    </source>
</reference>
<feature type="domain" description="RRM" evidence="3">
    <location>
        <begin position="4"/>
        <end position="79"/>
    </location>
</feature>
<accession>S7XK35</accession>
<dbReference type="PROSITE" id="PS50102">
    <property type="entry name" value="RRM"/>
    <property type="match status" value="1"/>
</dbReference>
<evidence type="ECO:0000256" key="1">
    <source>
        <dbReference type="ARBA" id="ARBA00022884"/>
    </source>
</evidence>
<dbReference type="AlphaFoldDB" id="S7XK35"/>
<dbReference type="VEuPathDB" id="MicrosporidiaDB:SLOPH_1593"/>
<gene>
    <name evidence="4" type="ORF">SLOPH_1593</name>
</gene>
<dbReference type="PANTHER" id="PTHR15481">
    <property type="entry name" value="RIBONUCLEIC ACID BINDING PROTEIN S1"/>
    <property type="match status" value="1"/>
</dbReference>
<dbReference type="SMART" id="SM00360">
    <property type="entry name" value="RRM"/>
    <property type="match status" value="1"/>
</dbReference>